<dbReference type="PANTHER" id="PTHR31286">
    <property type="entry name" value="GLYCINE-RICH CELL WALL STRUCTURAL PROTEIN 1.8-LIKE"/>
    <property type="match status" value="1"/>
</dbReference>
<proteinExistence type="predicted"/>
<sequence>MYKRRILEAIRGLVGNMVKLDLNTDSKTRCRFDRMDVFVDLNKAIISQVMVNGELQNVEYEALLTIYFSCGKYGQVLGEKDPYFVVNDASINAFLVNPKRSATKVNNDGLEKGNSVDLGLQAVWQIAKDLMI</sequence>
<dbReference type="Proteomes" id="UP000593578">
    <property type="component" value="Unassembled WGS sequence"/>
</dbReference>
<evidence type="ECO:0000313" key="1">
    <source>
        <dbReference type="EMBL" id="MBA0583925.1"/>
    </source>
</evidence>
<dbReference type="EMBL" id="JABEZZ010000004">
    <property type="protein sequence ID" value="MBA0583925.1"/>
    <property type="molecule type" value="Genomic_DNA"/>
</dbReference>
<gene>
    <name evidence="1" type="ORF">Gorai_014764</name>
</gene>
<reference evidence="1 2" key="1">
    <citation type="journal article" date="2019" name="Genome Biol. Evol.">
        <title>Insights into the evolution of the New World diploid cottons (Gossypium, subgenus Houzingenia) based on genome sequencing.</title>
        <authorList>
            <person name="Grover C.E."/>
            <person name="Arick M.A. 2nd"/>
            <person name="Thrash A."/>
            <person name="Conover J.L."/>
            <person name="Sanders W.S."/>
            <person name="Peterson D.G."/>
            <person name="Frelichowski J.E."/>
            <person name="Scheffler J.A."/>
            <person name="Scheffler B.E."/>
            <person name="Wendel J.F."/>
        </authorList>
    </citation>
    <scope>NUCLEOTIDE SEQUENCE [LARGE SCALE GENOMIC DNA]</scope>
    <source>
        <strain evidence="1">8</strain>
        <tissue evidence="1">Leaf</tissue>
    </source>
</reference>
<dbReference type="PANTHER" id="PTHR31286:SF173">
    <property type="entry name" value="DUF4283 DOMAIN-CONTAINING PROTEIN"/>
    <property type="match status" value="1"/>
</dbReference>
<protein>
    <submittedName>
        <fullName evidence="1">Uncharacterized protein</fullName>
    </submittedName>
</protein>
<name>A0A7J8P3V6_GOSRA</name>
<evidence type="ECO:0000313" key="2">
    <source>
        <dbReference type="Proteomes" id="UP000593578"/>
    </source>
</evidence>
<organism evidence="1 2">
    <name type="scientific">Gossypium raimondii</name>
    <name type="common">Peruvian cotton</name>
    <name type="synonym">Gossypium klotzschianum subsp. raimondii</name>
    <dbReference type="NCBI Taxonomy" id="29730"/>
    <lineage>
        <taxon>Eukaryota</taxon>
        <taxon>Viridiplantae</taxon>
        <taxon>Streptophyta</taxon>
        <taxon>Embryophyta</taxon>
        <taxon>Tracheophyta</taxon>
        <taxon>Spermatophyta</taxon>
        <taxon>Magnoliopsida</taxon>
        <taxon>eudicotyledons</taxon>
        <taxon>Gunneridae</taxon>
        <taxon>Pentapetalae</taxon>
        <taxon>rosids</taxon>
        <taxon>malvids</taxon>
        <taxon>Malvales</taxon>
        <taxon>Malvaceae</taxon>
        <taxon>Malvoideae</taxon>
        <taxon>Gossypium</taxon>
    </lineage>
</organism>
<accession>A0A7J8P3V6</accession>
<dbReference type="InterPro" id="IPR040256">
    <property type="entry name" value="At4g02000-like"/>
</dbReference>
<comment type="caution">
    <text evidence="1">The sequence shown here is derived from an EMBL/GenBank/DDBJ whole genome shotgun (WGS) entry which is preliminary data.</text>
</comment>
<dbReference type="AlphaFoldDB" id="A0A7J8P3V6"/>